<sequence>MSAERKKPQMRLRKKRGEAIRRIQDCTASTYRVSDRIRAKMSEHASVRGLSLNMLIIDLFDEFLEREEGKGIQQIDPEFARLIYELDDEAHRG</sequence>
<name>A0A3L7J9L2_9HYPH</name>
<gene>
    <name evidence="1" type="ORF">D8780_03265</name>
</gene>
<evidence type="ECO:0000313" key="1">
    <source>
        <dbReference type="EMBL" id="RLQ87373.1"/>
    </source>
</evidence>
<organism evidence="1 2">
    <name type="scientific">Notoacmeibacter ruber</name>
    <dbReference type="NCBI Taxonomy" id="2670375"/>
    <lineage>
        <taxon>Bacteria</taxon>
        <taxon>Pseudomonadati</taxon>
        <taxon>Pseudomonadota</taxon>
        <taxon>Alphaproteobacteria</taxon>
        <taxon>Hyphomicrobiales</taxon>
        <taxon>Notoacmeibacteraceae</taxon>
        <taxon>Notoacmeibacter</taxon>
    </lineage>
</organism>
<dbReference type="Proteomes" id="UP000281094">
    <property type="component" value="Unassembled WGS sequence"/>
</dbReference>
<dbReference type="AlphaFoldDB" id="A0A3L7J9L2"/>
<protein>
    <submittedName>
        <fullName evidence="1">Uncharacterized protein</fullName>
    </submittedName>
</protein>
<keyword evidence="2" id="KW-1185">Reference proteome</keyword>
<accession>A0A3L7J9L2</accession>
<dbReference type="RefSeq" id="WP_121644341.1">
    <property type="nucleotide sequence ID" value="NZ_RCWN01000001.1"/>
</dbReference>
<dbReference type="EMBL" id="RCWN01000001">
    <property type="protein sequence ID" value="RLQ87373.1"/>
    <property type="molecule type" value="Genomic_DNA"/>
</dbReference>
<comment type="caution">
    <text evidence="1">The sequence shown here is derived from an EMBL/GenBank/DDBJ whole genome shotgun (WGS) entry which is preliminary data.</text>
</comment>
<reference evidence="1 2" key="1">
    <citation type="submission" date="2018-10" db="EMBL/GenBank/DDBJ databases">
        <title>Notoacmeibacter sp. M2BS9Y-3-1, whole genome shotgun sequence.</title>
        <authorList>
            <person name="Tuo L."/>
        </authorList>
    </citation>
    <scope>NUCLEOTIDE SEQUENCE [LARGE SCALE GENOMIC DNA]</scope>
    <source>
        <strain evidence="1 2">M2BS9Y-3-1</strain>
    </source>
</reference>
<evidence type="ECO:0000313" key="2">
    <source>
        <dbReference type="Proteomes" id="UP000281094"/>
    </source>
</evidence>
<proteinExistence type="predicted"/>